<dbReference type="KEGG" id="cmp:Cha6605_3651"/>
<dbReference type="OrthoDB" id="488854at2"/>
<reference evidence="1 2" key="1">
    <citation type="submission" date="2012-05" db="EMBL/GenBank/DDBJ databases">
        <title>Finished chromosome of genome of Chamaesiphon sp. PCC 6605.</title>
        <authorList>
            <consortium name="US DOE Joint Genome Institute"/>
            <person name="Gugger M."/>
            <person name="Coursin T."/>
            <person name="Rippka R."/>
            <person name="Tandeau De Marsac N."/>
            <person name="Huntemann M."/>
            <person name="Wei C.-L."/>
            <person name="Han J."/>
            <person name="Detter J.C."/>
            <person name="Han C."/>
            <person name="Tapia R."/>
            <person name="Chen A."/>
            <person name="Kyrpides N."/>
            <person name="Mavromatis K."/>
            <person name="Markowitz V."/>
            <person name="Szeto E."/>
            <person name="Ivanova N."/>
            <person name="Pagani I."/>
            <person name="Pati A."/>
            <person name="Goodwin L."/>
            <person name="Nordberg H.P."/>
            <person name="Cantor M.N."/>
            <person name="Hua S.X."/>
            <person name="Woyke T."/>
            <person name="Kerfeld C.A."/>
        </authorList>
    </citation>
    <scope>NUCLEOTIDE SEQUENCE [LARGE SCALE GENOMIC DNA]</scope>
    <source>
        <strain evidence="2">ATCC 27169 / PCC 6605</strain>
    </source>
</reference>
<gene>
    <name evidence="1" type="ORF">Cha6605_3651</name>
</gene>
<evidence type="ECO:0000313" key="2">
    <source>
        <dbReference type="Proteomes" id="UP000010366"/>
    </source>
</evidence>
<sequence>MAEPTLEEVFGTGTTQTSTTITILKSNLDITAAADNRAESLFAGIVKKASGKLSVASRNENLEQNIAIEQGFPSTAFRGQTPYDQLQLNVTFQKLSPVTSIDPDNY</sequence>
<protein>
    <submittedName>
        <fullName evidence="1">Uncharacterized protein</fullName>
    </submittedName>
</protein>
<name>K9UIZ2_CHAP6</name>
<dbReference type="RefSeq" id="WP_015160758.1">
    <property type="nucleotide sequence ID" value="NC_019697.1"/>
</dbReference>
<organism evidence="1 2">
    <name type="scientific">Chamaesiphon minutus (strain ATCC 27169 / PCC 6605)</name>
    <dbReference type="NCBI Taxonomy" id="1173020"/>
    <lineage>
        <taxon>Bacteria</taxon>
        <taxon>Bacillati</taxon>
        <taxon>Cyanobacteriota</taxon>
        <taxon>Cyanophyceae</taxon>
        <taxon>Gomontiellales</taxon>
        <taxon>Chamaesiphonaceae</taxon>
        <taxon>Chamaesiphon</taxon>
    </lineage>
</organism>
<dbReference type="eggNOG" id="ENOG50332I7">
    <property type="taxonomic scope" value="Bacteria"/>
</dbReference>
<dbReference type="Proteomes" id="UP000010366">
    <property type="component" value="Chromosome"/>
</dbReference>
<dbReference type="AlphaFoldDB" id="K9UIZ2"/>
<dbReference type="HOGENOM" id="CLU_173104_0_0_3"/>
<keyword evidence="2" id="KW-1185">Reference proteome</keyword>
<dbReference type="STRING" id="1173020.Cha6605_3651"/>
<accession>K9UIZ2</accession>
<dbReference type="EMBL" id="CP003600">
    <property type="protein sequence ID" value="AFY94633.1"/>
    <property type="molecule type" value="Genomic_DNA"/>
</dbReference>
<evidence type="ECO:0000313" key="1">
    <source>
        <dbReference type="EMBL" id="AFY94633.1"/>
    </source>
</evidence>
<proteinExistence type="predicted"/>